<gene>
    <name evidence="1" type="ORF">HICCMSTLAB_LOCUS10872</name>
</gene>
<sequence>MPRTSFTAREASAVFNGDKSLSDVNVTATSFVVLHVAEETLASCVLHLVNSVDIVGLKVPSREERATSAVAYSQDSSEALVRRSATGLPPYSTNIRHNRIAVTLGTP</sequence>
<evidence type="ECO:0000313" key="2">
    <source>
        <dbReference type="Proteomes" id="UP000786811"/>
    </source>
</evidence>
<reference evidence="1" key="1">
    <citation type="submission" date="2021-04" db="EMBL/GenBank/DDBJ databases">
        <authorList>
            <person name="Chebbi M.A.C M."/>
        </authorList>
    </citation>
    <scope>NUCLEOTIDE SEQUENCE</scope>
</reference>
<dbReference type="AlphaFoldDB" id="A0A8J2MWW5"/>
<name>A0A8J2MWW5_COTCN</name>
<organism evidence="1 2">
    <name type="scientific">Cotesia congregata</name>
    <name type="common">Parasitoid wasp</name>
    <name type="synonym">Apanteles congregatus</name>
    <dbReference type="NCBI Taxonomy" id="51543"/>
    <lineage>
        <taxon>Eukaryota</taxon>
        <taxon>Metazoa</taxon>
        <taxon>Ecdysozoa</taxon>
        <taxon>Arthropoda</taxon>
        <taxon>Hexapoda</taxon>
        <taxon>Insecta</taxon>
        <taxon>Pterygota</taxon>
        <taxon>Neoptera</taxon>
        <taxon>Endopterygota</taxon>
        <taxon>Hymenoptera</taxon>
        <taxon>Apocrita</taxon>
        <taxon>Ichneumonoidea</taxon>
        <taxon>Braconidae</taxon>
        <taxon>Microgastrinae</taxon>
        <taxon>Cotesia</taxon>
    </lineage>
</organism>
<dbReference type="Proteomes" id="UP000786811">
    <property type="component" value="Unassembled WGS sequence"/>
</dbReference>
<protein>
    <submittedName>
        <fullName evidence="1">Uncharacterized protein</fullName>
    </submittedName>
</protein>
<keyword evidence="2" id="KW-1185">Reference proteome</keyword>
<evidence type="ECO:0000313" key="1">
    <source>
        <dbReference type="EMBL" id="CAG5102152.1"/>
    </source>
</evidence>
<accession>A0A8J2MWW5</accession>
<dbReference type="EMBL" id="CAJNRD030001123">
    <property type="protein sequence ID" value="CAG5102152.1"/>
    <property type="molecule type" value="Genomic_DNA"/>
</dbReference>
<proteinExistence type="predicted"/>
<comment type="caution">
    <text evidence="1">The sequence shown here is derived from an EMBL/GenBank/DDBJ whole genome shotgun (WGS) entry which is preliminary data.</text>
</comment>